<organism evidence="2 3">
    <name type="scientific">Streptococcus caledonicus</name>
    <dbReference type="NCBI Taxonomy" id="2614158"/>
    <lineage>
        <taxon>Bacteria</taxon>
        <taxon>Bacillati</taxon>
        <taxon>Bacillota</taxon>
        <taxon>Bacilli</taxon>
        <taxon>Lactobacillales</taxon>
        <taxon>Streptococcaceae</taxon>
        <taxon>Streptococcus</taxon>
    </lineage>
</organism>
<sequence>MLKKYFNTPKMPLSFYISDLTIYNLLMLLLIYFVNSINNPSHKLVIIILHAVLLAIIVLQSYTWSWFCDYMLFKYGKSVFVQFMFRPFGITKKGAATAAMISFATDVQHDVTWDKWGYAKVSRNYSSNFKSLGCMAVLLLFPRLMLASFIAPWTIIFHVWIIKQYQKEIQEELKNSK</sequence>
<evidence type="ECO:0000256" key="1">
    <source>
        <dbReference type="SAM" id="Phobius"/>
    </source>
</evidence>
<feature type="transmembrane region" description="Helical" evidence="1">
    <location>
        <begin position="44"/>
        <end position="67"/>
    </location>
</feature>
<proteinExistence type="predicted"/>
<keyword evidence="1" id="KW-1133">Transmembrane helix</keyword>
<evidence type="ECO:0000313" key="3">
    <source>
        <dbReference type="Proteomes" id="UP001596110"/>
    </source>
</evidence>
<keyword evidence="1" id="KW-0812">Transmembrane</keyword>
<dbReference type="EMBL" id="JBHSOJ010000031">
    <property type="protein sequence ID" value="MFC5631923.1"/>
    <property type="molecule type" value="Genomic_DNA"/>
</dbReference>
<gene>
    <name evidence="2" type="ORF">ACFPQ3_10310</name>
</gene>
<dbReference type="RefSeq" id="WP_156805563.1">
    <property type="nucleotide sequence ID" value="NZ_JBHSOJ010000031.1"/>
</dbReference>
<keyword evidence="3" id="KW-1185">Reference proteome</keyword>
<evidence type="ECO:0000313" key="2">
    <source>
        <dbReference type="EMBL" id="MFC5631923.1"/>
    </source>
</evidence>
<name>A0ABW0UFI6_9STRE</name>
<reference evidence="3" key="1">
    <citation type="journal article" date="2019" name="Int. J. Syst. Evol. Microbiol.">
        <title>The Global Catalogue of Microorganisms (GCM) 10K type strain sequencing project: providing services to taxonomists for standard genome sequencing and annotation.</title>
        <authorList>
            <consortium name="The Broad Institute Genomics Platform"/>
            <consortium name="The Broad Institute Genome Sequencing Center for Infectious Disease"/>
            <person name="Wu L."/>
            <person name="Ma J."/>
        </authorList>
    </citation>
    <scope>NUCLEOTIDE SEQUENCE [LARGE SCALE GENOMIC DNA]</scope>
    <source>
        <strain evidence="3">DT43</strain>
    </source>
</reference>
<comment type="caution">
    <text evidence="2">The sequence shown here is derived from an EMBL/GenBank/DDBJ whole genome shotgun (WGS) entry which is preliminary data.</text>
</comment>
<protein>
    <submittedName>
        <fullName evidence="2">Uncharacterized protein</fullName>
    </submittedName>
</protein>
<keyword evidence="1" id="KW-0472">Membrane</keyword>
<dbReference type="Proteomes" id="UP001596110">
    <property type="component" value="Unassembled WGS sequence"/>
</dbReference>
<accession>A0ABW0UFI6</accession>
<feature type="transmembrane region" description="Helical" evidence="1">
    <location>
        <begin position="20"/>
        <end position="37"/>
    </location>
</feature>
<feature type="transmembrane region" description="Helical" evidence="1">
    <location>
        <begin position="135"/>
        <end position="161"/>
    </location>
</feature>